<dbReference type="Gene3D" id="3.40.630.40">
    <property type="entry name" value="Zn-dependent exopeptidases"/>
    <property type="match status" value="1"/>
</dbReference>
<dbReference type="AlphaFoldDB" id="A0A4R1N6C2"/>
<evidence type="ECO:0000313" key="2">
    <source>
        <dbReference type="Proteomes" id="UP000294555"/>
    </source>
</evidence>
<evidence type="ECO:0000313" key="1">
    <source>
        <dbReference type="EMBL" id="TCL02765.1"/>
    </source>
</evidence>
<dbReference type="SUPFAM" id="SSF53187">
    <property type="entry name" value="Zn-dependent exopeptidases"/>
    <property type="match status" value="1"/>
</dbReference>
<dbReference type="Pfam" id="PF05013">
    <property type="entry name" value="FGase"/>
    <property type="match status" value="1"/>
</dbReference>
<dbReference type="InterPro" id="IPR010247">
    <property type="entry name" value="HutG_amidohyd"/>
</dbReference>
<organism evidence="1 2">
    <name type="scientific">Sodalis ligni</name>
    <dbReference type="NCBI Taxonomy" id="2697027"/>
    <lineage>
        <taxon>Bacteria</taxon>
        <taxon>Pseudomonadati</taxon>
        <taxon>Pseudomonadota</taxon>
        <taxon>Gammaproteobacteria</taxon>
        <taxon>Enterobacterales</taxon>
        <taxon>Bruguierivoracaceae</taxon>
        <taxon>Sodalis</taxon>
    </lineage>
</organism>
<sequence length="266" mass="29651">MQIQDAFSYEPGTIPLLVSIPHAGTKLTPAVEAGLSEAARPLSDTDWHIPRLYDFAREMGAHILVGNYSRMVIDLNRPPDDKPLYATATTGLYPDTLFDGTPTFVEGKVPSAQERKRYLDEIWHPYHQKIQDCLSEIKARHDYALLFDAHSIASVIPRLFDGTLPDLNLGTNQGASCAPSLGEKLSAFCQGQPFSYVINGRFKGGYITRAYGQPHARQHAVQLELAQCNYMQEEIPFDYLPERAESLQPVLKALLTMMVAWGKTQG</sequence>
<proteinExistence type="predicted"/>
<dbReference type="Proteomes" id="UP000294555">
    <property type="component" value="Unassembled WGS sequence"/>
</dbReference>
<dbReference type="EMBL" id="SJOI01000001">
    <property type="protein sequence ID" value="TCL02765.1"/>
    <property type="molecule type" value="Genomic_DNA"/>
</dbReference>
<dbReference type="RefSeq" id="WP_132921695.1">
    <property type="nucleotide sequence ID" value="NZ_SJOI01000001.1"/>
</dbReference>
<reference evidence="1 2" key="1">
    <citation type="submission" date="2019-02" db="EMBL/GenBank/DDBJ databases">
        <title>Investigation of anaerobic lignin degradation for improved lignocellulosic biofuels.</title>
        <authorList>
            <person name="Deangelis K."/>
        </authorList>
    </citation>
    <scope>NUCLEOTIDE SEQUENCE [LARGE SCALE GENOMIC DNA]</scope>
    <source>
        <strain evidence="1 2">159R</strain>
    </source>
</reference>
<dbReference type="NCBIfam" id="TIGR02017">
    <property type="entry name" value="hutG_amidohyd"/>
    <property type="match status" value="1"/>
</dbReference>
<gene>
    <name evidence="1" type="ORF">EZJ58_0797</name>
</gene>
<dbReference type="OrthoDB" id="8716700at2"/>
<dbReference type="InterPro" id="IPR007709">
    <property type="entry name" value="N-FG_amidohydro"/>
</dbReference>
<comment type="caution">
    <text evidence="1">The sequence shown here is derived from an EMBL/GenBank/DDBJ whole genome shotgun (WGS) entry which is preliminary data.</text>
</comment>
<keyword evidence="2" id="KW-1185">Reference proteome</keyword>
<accession>A0A4R1N6C2</accession>
<protein>
    <submittedName>
        <fullName evidence="1">Formiminoglutamase</fullName>
    </submittedName>
</protein>
<name>A0A4R1N6C2_9GAMM</name>